<dbReference type="PANTHER" id="PTHR45688:SF13">
    <property type="entry name" value="ALANINE--GLYOXYLATE AMINOTRANSFERASE 2-LIKE"/>
    <property type="match status" value="1"/>
</dbReference>
<name>A0A9X3F1Y9_9BACT</name>
<dbReference type="PANTHER" id="PTHR45688">
    <property type="match status" value="1"/>
</dbReference>
<sequence>MENVLKQQYRLKNPTTKRLVGYDIVNYRVEDGSEKYILKVYPDNKNELDFAGAENEVLLHLQKERNSCFPHPLENPANELLSPFEENETKKYARLLTFLEGTFLGETEHSKELLKSFGSFLAQMDVQLKDFRNYVVEARTLKWDLQHFLLNEEYVSYISNPSEKKIVAYFFQQYKENVLPVLPALRKQIIHSDANDWNTLTQNNRISGLIDFGDLCYSHLINEAAIALAYALMGKDDPVEWAVPFLEEYNKVYRLEEKEVDVLYWLIAARLCTSVCNSAYEKVQRPENTYIQISEKPAWDLLKKWVTLNPIYARNEFRNAAGFEVPKEKAIDEVQAERFSSVNPIFSVSYKTPIYMERAAFQYMFDKYGKRYLDAYNNIPHVGHSHPKVVETGQKQMAKLNTNTRYLYDQINAYTGSLLRHFPKPLNKVFLVNSGSAASDLAIRLVRNFTGKKRIAALEHGYHGNTNSVIEISHYKFAGKGGQGASENVLPLPMPDIYRGEFQAENAGTSYAEKAIQKIRNSDGIAAFIAEPVVGCGGQVPLASGYLKEVYAAVRAQNGLCISDEVQTGFGRLGDFFWGFEAQEVVPDIVILGKPMGNGHPIGAVVTTDEIADAFNNGMEFFSSFGGNPVSCAIGQAVLDVIDEEKLQRNAKEVGDYYMRELTRLQQKYECIGDVRGAGLFIGFELVKHRLTLEPDTALAQKVKNELRNRYILVSTDGPYDNVIKSKPPLCFSKENVDEVIHQIDAILKQS</sequence>
<dbReference type="InterPro" id="IPR011009">
    <property type="entry name" value="Kinase-like_dom_sf"/>
</dbReference>
<dbReference type="SUPFAM" id="SSF56112">
    <property type="entry name" value="Protein kinase-like (PK-like)"/>
    <property type="match status" value="1"/>
</dbReference>
<dbReference type="InterPro" id="IPR005814">
    <property type="entry name" value="Aminotrans_3"/>
</dbReference>
<dbReference type="PROSITE" id="PS00600">
    <property type="entry name" value="AA_TRANSFER_CLASS_3"/>
    <property type="match status" value="1"/>
</dbReference>
<gene>
    <name evidence="5" type="ORF">OU798_01760</name>
</gene>
<dbReference type="GO" id="GO:0030170">
    <property type="term" value="F:pyridoxal phosphate binding"/>
    <property type="evidence" value="ECO:0007669"/>
    <property type="project" value="InterPro"/>
</dbReference>
<dbReference type="Gene3D" id="3.40.640.10">
    <property type="entry name" value="Type I PLP-dependent aspartate aminotransferase-like (Major domain)"/>
    <property type="match status" value="1"/>
</dbReference>
<dbReference type="RefSeq" id="WP_343331386.1">
    <property type="nucleotide sequence ID" value="NZ_JAPOHD010000005.1"/>
</dbReference>
<keyword evidence="5" id="KW-0808">Transferase</keyword>
<dbReference type="InterPro" id="IPR015424">
    <property type="entry name" value="PyrdxlP-dep_Trfase"/>
</dbReference>
<comment type="similarity">
    <text evidence="2">Belongs to the class-III pyridoxal-phosphate-dependent aminotransferase family.</text>
</comment>
<dbReference type="Pfam" id="PF01636">
    <property type="entry name" value="APH"/>
    <property type="match status" value="1"/>
</dbReference>
<keyword evidence="5" id="KW-0032">Aminotransferase</keyword>
<evidence type="ECO:0000313" key="6">
    <source>
        <dbReference type="Proteomes" id="UP001145087"/>
    </source>
</evidence>
<comment type="cofactor">
    <cofactor evidence="1">
        <name>pyridoxal 5'-phosphate</name>
        <dbReference type="ChEBI" id="CHEBI:597326"/>
    </cofactor>
</comment>
<dbReference type="InterPro" id="IPR015422">
    <property type="entry name" value="PyrdxlP-dep_Trfase_small"/>
</dbReference>
<evidence type="ECO:0000256" key="1">
    <source>
        <dbReference type="ARBA" id="ARBA00001933"/>
    </source>
</evidence>
<reference evidence="5" key="1">
    <citation type="submission" date="2022-11" db="EMBL/GenBank/DDBJ databases">
        <title>Marilongibacter aestuarii gen. nov., sp. nov., isolated from tidal flat sediment.</title>
        <authorList>
            <person name="Jiayan W."/>
        </authorList>
    </citation>
    <scope>NUCLEOTIDE SEQUENCE</scope>
    <source>
        <strain evidence="5">Z1-6</strain>
    </source>
</reference>
<keyword evidence="3" id="KW-0663">Pyridoxal phosphate</keyword>
<dbReference type="GO" id="GO:0008483">
    <property type="term" value="F:transaminase activity"/>
    <property type="evidence" value="ECO:0007669"/>
    <property type="project" value="UniProtKB-KW"/>
</dbReference>
<dbReference type="SUPFAM" id="SSF53383">
    <property type="entry name" value="PLP-dependent transferases"/>
    <property type="match status" value="1"/>
</dbReference>
<evidence type="ECO:0000259" key="4">
    <source>
        <dbReference type="Pfam" id="PF01636"/>
    </source>
</evidence>
<dbReference type="CDD" id="cd00610">
    <property type="entry name" value="OAT_like"/>
    <property type="match status" value="1"/>
</dbReference>
<feature type="domain" description="Aminoglycoside phosphotransferase" evidence="4">
    <location>
        <begin position="22"/>
        <end position="250"/>
    </location>
</feature>
<dbReference type="AlphaFoldDB" id="A0A9X3F1Y9"/>
<evidence type="ECO:0000256" key="2">
    <source>
        <dbReference type="ARBA" id="ARBA00008954"/>
    </source>
</evidence>
<dbReference type="Pfam" id="PF00202">
    <property type="entry name" value="Aminotran_3"/>
    <property type="match status" value="1"/>
</dbReference>
<dbReference type="Gene3D" id="3.90.1150.10">
    <property type="entry name" value="Aspartate Aminotransferase, domain 1"/>
    <property type="match status" value="1"/>
</dbReference>
<proteinExistence type="inferred from homology"/>
<dbReference type="InterPro" id="IPR002575">
    <property type="entry name" value="Aminoglycoside_PTrfase"/>
</dbReference>
<dbReference type="Proteomes" id="UP001145087">
    <property type="component" value="Unassembled WGS sequence"/>
</dbReference>
<accession>A0A9X3F1Y9</accession>
<comment type="caution">
    <text evidence="5">The sequence shown here is derived from an EMBL/GenBank/DDBJ whole genome shotgun (WGS) entry which is preliminary data.</text>
</comment>
<dbReference type="InterPro" id="IPR049704">
    <property type="entry name" value="Aminotrans_3_PPA_site"/>
</dbReference>
<keyword evidence="6" id="KW-1185">Reference proteome</keyword>
<dbReference type="Gene3D" id="3.90.1200.10">
    <property type="match status" value="1"/>
</dbReference>
<protein>
    <submittedName>
        <fullName evidence="5">Aminotransferase class III-fold pyridoxal phosphate-dependent enzyme</fullName>
    </submittedName>
</protein>
<evidence type="ECO:0000313" key="5">
    <source>
        <dbReference type="EMBL" id="MCY1719049.1"/>
    </source>
</evidence>
<evidence type="ECO:0000256" key="3">
    <source>
        <dbReference type="ARBA" id="ARBA00022898"/>
    </source>
</evidence>
<organism evidence="5 6">
    <name type="scientific">Draconibacterium aestuarii</name>
    <dbReference type="NCBI Taxonomy" id="2998507"/>
    <lineage>
        <taxon>Bacteria</taxon>
        <taxon>Pseudomonadati</taxon>
        <taxon>Bacteroidota</taxon>
        <taxon>Bacteroidia</taxon>
        <taxon>Marinilabiliales</taxon>
        <taxon>Prolixibacteraceae</taxon>
        <taxon>Draconibacterium</taxon>
    </lineage>
</organism>
<dbReference type="InterPro" id="IPR015421">
    <property type="entry name" value="PyrdxlP-dep_Trfase_major"/>
</dbReference>
<dbReference type="EMBL" id="JAPOHD010000005">
    <property type="protein sequence ID" value="MCY1719049.1"/>
    <property type="molecule type" value="Genomic_DNA"/>
</dbReference>